<dbReference type="PANTHER" id="PTHR12847:SF15">
    <property type="entry name" value="ADAPTIN EAR-BINDING COAT-ASSOCIATED PROTEIN 1"/>
    <property type="match status" value="1"/>
</dbReference>
<evidence type="ECO:0000256" key="9">
    <source>
        <dbReference type="ARBA" id="ARBA00022737"/>
    </source>
</evidence>
<gene>
    <name evidence="16" type="ORF">HPG69_003594</name>
</gene>
<evidence type="ECO:0000256" key="3">
    <source>
        <dbReference type="ARBA" id="ARBA00004640"/>
    </source>
</evidence>
<accession>A0A7J7EHC0</accession>
<evidence type="ECO:0000256" key="13">
    <source>
        <dbReference type="ARBA" id="ARBA00040664"/>
    </source>
</evidence>
<evidence type="ECO:0000256" key="12">
    <source>
        <dbReference type="ARBA" id="ARBA00023329"/>
    </source>
</evidence>
<dbReference type="Proteomes" id="UP000551758">
    <property type="component" value="Unassembled WGS sequence"/>
</dbReference>
<comment type="caution">
    <text evidence="16">The sequence shown here is derived from an EMBL/GenBank/DDBJ whole genome shotgun (WGS) entry which is preliminary data.</text>
</comment>
<keyword evidence="12" id="KW-0968">Cytoplasmic vesicle</keyword>
<organism evidence="16 17">
    <name type="scientific">Diceros bicornis minor</name>
    <name type="common">South-central black rhinoceros</name>
    <dbReference type="NCBI Taxonomy" id="77932"/>
    <lineage>
        <taxon>Eukaryota</taxon>
        <taxon>Metazoa</taxon>
        <taxon>Chordata</taxon>
        <taxon>Craniata</taxon>
        <taxon>Vertebrata</taxon>
        <taxon>Euteleostomi</taxon>
        <taxon>Mammalia</taxon>
        <taxon>Eutheria</taxon>
        <taxon>Laurasiatheria</taxon>
        <taxon>Perissodactyla</taxon>
        <taxon>Rhinocerotidae</taxon>
        <taxon>Diceros</taxon>
    </lineage>
</organism>
<dbReference type="InterPro" id="IPR011993">
    <property type="entry name" value="PH-like_dom_sf"/>
</dbReference>
<dbReference type="GO" id="GO:0005886">
    <property type="term" value="C:plasma membrane"/>
    <property type="evidence" value="ECO:0007669"/>
    <property type="project" value="UniProtKB-SubCell"/>
</dbReference>
<evidence type="ECO:0000256" key="7">
    <source>
        <dbReference type="ARBA" id="ARBA00022553"/>
    </source>
</evidence>
<comment type="similarity">
    <text evidence="4">Belongs to the NECAP family.</text>
</comment>
<evidence type="ECO:0000256" key="5">
    <source>
        <dbReference type="ARBA" id="ARBA00022448"/>
    </source>
</evidence>
<dbReference type="GO" id="GO:0030125">
    <property type="term" value="C:clathrin vesicle coat"/>
    <property type="evidence" value="ECO:0007669"/>
    <property type="project" value="TreeGrafter"/>
</dbReference>
<dbReference type="GO" id="GO:0015031">
    <property type="term" value="P:protein transport"/>
    <property type="evidence" value="ECO:0007669"/>
    <property type="project" value="UniProtKB-KW"/>
</dbReference>
<evidence type="ECO:0000256" key="11">
    <source>
        <dbReference type="ARBA" id="ARBA00023136"/>
    </source>
</evidence>
<dbReference type="PANTHER" id="PTHR12847">
    <property type="entry name" value="ATP-BINDING CASSETTE ABC TRANSPORTER-RELATED"/>
    <property type="match status" value="1"/>
</dbReference>
<evidence type="ECO:0000256" key="8">
    <source>
        <dbReference type="ARBA" id="ARBA00022583"/>
    </source>
</evidence>
<keyword evidence="7" id="KW-0597">Phosphoprotein</keyword>
<dbReference type="EMBL" id="JACDTQ010002903">
    <property type="protein sequence ID" value="KAF5915093.1"/>
    <property type="molecule type" value="Genomic_DNA"/>
</dbReference>
<evidence type="ECO:0000256" key="14">
    <source>
        <dbReference type="ARBA" id="ARBA00042069"/>
    </source>
</evidence>
<comment type="subcellular location">
    <subcellularLocation>
        <location evidence="2">Cell membrane</location>
    </subcellularLocation>
    <subcellularLocation>
        <location evidence="3">Cytoplasmic vesicle</location>
        <location evidence="3">Clathrin-coated vesicle membrane</location>
    </subcellularLocation>
</comment>
<proteinExistence type="inferred from homology"/>
<evidence type="ECO:0000256" key="4">
    <source>
        <dbReference type="ARBA" id="ARBA00007736"/>
    </source>
</evidence>
<dbReference type="SUPFAM" id="SSF50729">
    <property type="entry name" value="PH domain-like"/>
    <property type="match status" value="1"/>
</dbReference>
<keyword evidence="5" id="KW-0813">Transport</keyword>
<dbReference type="Gene3D" id="2.30.29.30">
    <property type="entry name" value="Pleckstrin-homology domain (PH domain)/Phosphotyrosine-binding domain (PTB)"/>
    <property type="match status" value="1"/>
</dbReference>
<evidence type="ECO:0000259" key="15">
    <source>
        <dbReference type="Pfam" id="PF07933"/>
    </source>
</evidence>
<dbReference type="AlphaFoldDB" id="A0A7J7EHC0"/>
<keyword evidence="10" id="KW-0653">Protein transport</keyword>
<evidence type="ECO:0000256" key="1">
    <source>
        <dbReference type="ARBA" id="ARBA00002550"/>
    </source>
</evidence>
<feature type="domain" description="NECAP PHear" evidence="15">
    <location>
        <begin position="48"/>
        <end position="128"/>
    </location>
</feature>
<keyword evidence="17" id="KW-1185">Reference proteome</keyword>
<protein>
    <recommendedName>
        <fullName evidence="13">Adaptin ear-binding coat-associated protein 1</fullName>
    </recommendedName>
    <alternativeName>
        <fullName evidence="14">NECAP endocytosis-associated protein 1</fullName>
    </alternativeName>
</protein>
<comment type="function">
    <text evidence="1">Involved in endocytosis.</text>
</comment>
<reference evidence="16 17" key="1">
    <citation type="journal article" date="2020" name="Mol. Biol. Evol.">
        <title>Interspecific Gene Flow and the Evolution of Specialization in Black and White Rhinoceros.</title>
        <authorList>
            <person name="Moodley Y."/>
            <person name="Westbury M.V."/>
            <person name="Russo I.M."/>
            <person name="Gopalakrishnan S."/>
            <person name="Rakotoarivelo A."/>
            <person name="Olsen R.A."/>
            <person name="Prost S."/>
            <person name="Tunstall T."/>
            <person name="Ryder O.A."/>
            <person name="Dalen L."/>
            <person name="Bruford M.W."/>
        </authorList>
    </citation>
    <scope>NUCLEOTIDE SEQUENCE [LARGE SCALE GENOMIC DNA]</scope>
    <source>
        <strain evidence="16">SBR-YM</strain>
        <tissue evidence="16">Skin</tissue>
    </source>
</reference>
<keyword evidence="11" id="KW-0472">Membrane</keyword>
<keyword evidence="8" id="KW-0254">Endocytosis</keyword>
<keyword evidence="9" id="KW-0677">Repeat</keyword>
<evidence type="ECO:0000313" key="16">
    <source>
        <dbReference type="EMBL" id="KAF5915093.1"/>
    </source>
</evidence>
<evidence type="ECO:0000256" key="2">
    <source>
        <dbReference type="ARBA" id="ARBA00004236"/>
    </source>
</evidence>
<evidence type="ECO:0000256" key="6">
    <source>
        <dbReference type="ARBA" id="ARBA00022475"/>
    </source>
</evidence>
<keyword evidence="6" id="KW-1003">Cell membrane</keyword>
<evidence type="ECO:0000313" key="17">
    <source>
        <dbReference type="Proteomes" id="UP000551758"/>
    </source>
</evidence>
<evidence type="ECO:0000256" key="10">
    <source>
        <dbReference type="ARBA" id="ARBA00022927"/>
    </source>
</evidence>
<dbReference type="InterPro" id="IPR012466">
    <property type="entry name" value="NECAP_PHear"/>
</dbReference>
<dbReference type="GO" id="GO:0006897">
    <property type="term" value="P:endocytosis"/>
    <property type="evidence" value="ECO:0007669"/>
    <property type="project" value="UniProtKB-KW"/>
</dbReference>
<dbReference type="Pfam" id="PF07933">
    <property type="entry name" value="DUF1681"/>
    <property type="match status" value="1"/>
</dbReference>
<name>A0A7J7EHC0_DICBM</name>
<sequence length="178" mass="19732">MASPGLTLSTKIRRVSSGFYSLWKPDKRLVPLKGLAKDLSKSGALGYQTVTDSSFYFVIWSQDDPGHSAFIGICFTDQGDAFDFNTPFQNHFKWVKQVPEMSKEPQEMDTHPKLELGFKERQIIKLRLQGTGGLSLLSTPPEGNVPIPPPSSEVTISNHVTPPPIPNLTMEAMSHISF</sequence>